<dbReference type="SMART" id="SM00421">
    <property type="entry name" value="HTH_LUXR"/>
    <property type="match status" value="1"/>
</dbReference>
<dbReference type="GO" id="GO:0003677">
    <property type="term" value="F:DNA binding"/>
    <property type="evidence" value="ECO:0007669"/>
    <property type="project" value="InterPro"/>
</dbReference>
<dbReference type="EMBL" id="MT143132">
    <property type="protein sequence ID" value="QJA93225.1"/>
    <property type="molecule type" value="Genomic_DNA"/>
</dbReference>
<organism evidence="2">
    <name type="scientific">viral metagenome</name>
    <dbReference type="NCBI Taxonomy" id="1070528"/>
    <lineage>
        <taxon>unclassified sequences</taxon>
        <taxon>metagenomes</taxon>
        <taxon>organismal metagenomes</taxon>
    </lineage>
</organism>
<evidence type="ECO:0000259" key="1">
    <source>
        <dbReference type="SMART" id="SM00421"/>
    </source>
</evidence>
<evidence type="ECO:0000313" key="2">
    <source>
        <dbReference type="EMBL" id="QJA93225.1"/>
    </source>
</evidence>
<dbReference type="GO" id="GO:0006355">
    <property type="term" value="P:regulation of DNA-templated transcription"/>
    <property type="evidence" value="ECO:0007669"/>
    <property type="project" value="InterPro"/>
</dbReference>
<accession>A0A6M3LK11</accession>
<gene>
    <name evidence="2" type="ORF">MM415B04311_0007</name>
</gene>
<dbReference type="InterPro" id="IPR000792">
    <property type="entry name" value="Tscrpt_reg_LuxR_C"/>
</dbReference>
<feature type="domain" description="HTH luxR-type" evidence="1">
    <location>
        <begin position="144"/>
        <end position="201"/>
    </location>
</feature>
<sequence length="209" mass="22322">MRILVVNNHRVAMVGIVAAIETLSARGHTYQFYNYDDAMELVGSRIPLDAAICQIQAEGDIDGLTAISKAKIPCVALVHSDISLARGAILGSAVLALWWQGVTPAIIKDAVAAVISPVIAQNAQVVEDVLRHQAQLALKSIGVLDALPASRFDVLQLLGNGYDVKEVALRLEMTNNTVYRAIADLKLSTGCDSILALAIFARQAGLHIM</sequence>
<name>A0A6M3LK11_9ZZZZ</name>
<dbReference type="AlphaFoldDB" id="A0A6M3LK11"/>
<dbReference type="Gene3D" id="3.40.50.2300">
    <property type="match status" value="1"/>
</dbReference>
<dbReference type="InterPro" id="IPR016032">
    <property type="entry name" value="Sig_transdc_resp-reg_C-effctor"/>
</dbReference>
<reference evidence="2" key="1">
    <citation type="submission" date="2020-03" db="EMBL/GenBank/DDBJ databases">
        <title>The deep terrestrial virosphere.</title>
        <authorList>
            <person name="Holmfeldt K."/>
            <person name="Nilsson E."/>
            <person name="Simone D."/>
            <person name="Lopez-Fernandez M."/>
            <person name="Wu X."/>
            <person name="de Brujin I."/>
            <person name="Lundin D."/>
            <person name="Andersson A."/>
            <person name="Bertilsson S."/>
            <person name="Dopson M."/>
        </authorList>
    </citation>
    <scope>NUCLEOTIDE SEQUENCE</scope>
    <source>
        <strain evidence="2">MM415B04311</strain>
    </source>
</reference>
<proteinExistence type="predicted"/>
<dbReference type="SUPFAM" id="SSF46894">
    <property type="entry name" value="C-terminal effector domain of the bipartite response regulators"/>
    <property type="match status" value="1"/>
</dbReference>
<protein>
    <recommendedName>
        <fullName evidence="1">HTH luxR-type domain-containing protein</fullName>
    </recommendedName>
</protein>